<evidence type="ECO:0000313" key="8">
    <source>
        <dbReference type="Proteomes" id="UP001642360"/>
    </source>
</evidence>
<evidence type="ECO:0000256" key="1">
    <source>
        <dbReference type="ARBA" id="ARBA00022884"/>
    </source>
</evidence>
<dbReference type="InterPro" id="IPR035979">
    <property type="entry name" value="RBD_domain_sf"/>
</dbReference>
<feature type="compositionally biased region" description="Basic and acidic residues" evidence="4">
    <location>
        <begin position="62"/>
        <end position="74"/>
    </location>
</feature>
<dbReference type="InterPro" id="IPR000504">
    <property type="entry name" value="RRM_dom"/>
</dbReference>
<feature type="region of interest" description="Disordered" evidence="4">
    <location>
        <begin position="122"/>
        <end position="145"/>
    </location>
</feature>
<dbReference type="CDD" id="cd12257">
    <property type="entry name" value="RRM1_RBM26_like"/>
    <property type="match status" value="1"/>
</dbReference>
<evidence type="ECO:0008006" key="9">
    <source>
        <dbReference type="Google" id="ProtNLM"/>
    </source>
</evidence>
<gene>
    <name evidence="7" type="ORF">ILEXP_LOCUS45989</name>
</gene>
<keyword evidence="3" id="KW-0863">Zinc-finger</keyword>
<comment type="caution">
    <text evidence="7">The sequence shown here is derived from an EMBL/GenBank/DDBJ whole genome shotgun (WGS) entry which is preliminary data.</text>
</comment>
<dbReference type="Gene3D" id="3.30.70.330">
    <property type="match status" value="1"/>
</dbReference>
<dbReference type="AlphaFoldDB" id="A0ABC8U3D0"/>
<evidence type="ECO:0000313" key="7">
    <source>
        <dbReference type="EMBL" id="CAK9176152.1"/>
    </source>
</evidence>
<dbReference type="SMART" id="SM00360">
    <property type="entry name" value="RRM"/>
    <property type="match status" value="1"/>
</dbReference>
<name>A0ABC8U3D0_9AQUA</name>
<protein>
    <recommendedName>
        <fullName evidence="9">Zinc finger CCCH domain-containing protein 41</fullName>
    </recommendedName>
</protein>
<keyword evidence="8" id="KW-1185">Reference proteome</keyword>
<keyword evidence="1 2" id="KW-0694">RNA-binding</keyword>
<evidence type="ECO:0000256" key="4">
    <source>
        <dbReference type="SAM" id="MobiDB-lite"/>
    </source>
</evidence>
<sequence>MELKVSSPLLSDCASDPVEKEISDDDDDDRNHKHRKREAQSQSLERDALEQVLARPYRKRNKPFENGRFYREDNSQSSETWKNYNNAPLEKDLSAKFEKRRPGLAPFSRATLDVNQRFRVNHFLSGNPGPGRGRGRESGSWSQRDSRFSSIDIASQMVQQGAVPPNFLAGRGVPVASNTQSASWGSFGLVPGIPNGGLDSLHPLALHGTLGPSINPSLSTCIPRQRCRDFEERGFCLRGDMCPMEHGVNRIVIEDVQSLSQFNLPVSLPSAHMMATPAGLGPLPAISAPSSTMMNSKGLHGKSSKPERADDGLDLNGDFGGSAVAGEADFYDPDQPLWTNNRPDTSTAPLVAHMSNVDVTESLLDTEPFAHRRFGLCDGSDNEHLVRNAGTALESQSTSLSVWGRIRGAKNRSETKEKMDSTVSSSNYIESEAKEDDEPLHNVLGATRQAKWINEDGIGPQVTDSSLKTQSDTGRNVRKSSQKALRTLFVNGIPQKNNKRESLYSHFCKFGEVIDIYIPSNSERAFVQFSKREEAEAALKAPDAVMGNRFIKLWWANRDSIPDNGMSSSNGLPINHGVTAASVPSQLPVGNRGEDNLQPTPSQGRVAQGAVAPVPASGHLKPSNGPQAPPSQKKLETLELLKEEIRKKQEMLDQKRNDFRQKLNKLEKQATGLKGEAASEQAAKKQEAGVVADVAKSTTPRSTDPVTVVLSPQVEVTSDNSKSAESIVPHGSKSSSIVALQEPASLKHSIRPLTPVGASFIINRFKLDNRPTAFEIVPPLPTGLAKVDILKEHFSSYGELSAVELEDIESQEANNDSETSKFSARIFFTTRSAAERAFLKGKCWEGHNLQLMWLTSCNPRISSKDIGDRESPSSSPRRPLDGNIQPAEEASGDSQKEADLGNGESEYEERIGSDAERGETDGNFQSSSTTTSCEKQSS</sequence>
<keyword evidence="3" id="KW-0862">Zinc</keyword>
<dbReference type="PANTHER" id="PTHR14398">
    <property type="entry name" value="RNA RECOGNITION RRM/RNP DOMAIN"/>
    <property type="match status" value="1"/>
</dbReference>
<evidence type="ECO:0000256" key="3">
    <source>
        <dbReference type="PROSITE-ProRule" id="PRU00723"/>
    </source>
</evidence>
<dbReference type="InterPro" id="IPR012677">
    <property type="entry name" value="Nucleotide-bd_a/b_plait_sf"/>
</dbReference>
<evidence type="ECO:0000256" key="2">
    <source>
        <dbReference type="PROSITE-ProRule" id="PRU00176"/>
    </source>
</evidence>
<dbReference type="Pfam" id="PF00076">
    <property type="entry name" value="RRM_1"/>
    <property type="match status" value="1"/>
</dbReference>
<feature type="region of interest" description="Disordered" evidence="4">
    <location>
        <begin position="863"/>
        <end position="938"/>
    </location>
</feature>
<organism evidence="7 8">
    <name type="scientific">Ilex paraguariensis</name>
    <name type="common">yerba mate</name>
    <dbReference type="NCBI Taxonomy" id="185542"/>
    <lineage>
        <taxon>Eukaryota</taxon>
        <taxon>Viridiplantae</taxon>
        <taxon>Streptophyta</taxon>
        <taxon>Embryophyta</taxon>
        <taxon>Tracheophyta</taxon>
        <taxon>Spermatophyta</taxon>
        <taxon>Magnoliopsida</taxon>
        <taxon>eudicotyledons</taxon>
        <taxon>Gunneridae</taxon>
        <taxon>Pentapetalae</taxon>
        <taxon>asterids</taxon>
        <taxon>campanulids</taxon>
        <taxon>Aquifoliales</taxon>
        <taxon>Aquifoliaceae</taxon>
        <taxon>Ilex</taxon>
    </lineage>
</organism>
<feature type="compositionally biased region" description="Basic and acidic residues" evidence="4">
    <location>
        <begin position="908"/>
        <end position="920"/>
    </location>
</feature>
<dbReference type="SUPFAM" id="SSF54928">
    <property type="entry name" value="RNA-binding domain, RBD"/>
    <property type="match status" value="1"/>
</dbReference>
<dbReference type="Proteomes" id="UP001642360">
    <property type="component" value="Unassembled WGS sequence"/>
</dbReference>
<dbReference type="PANTHER" id="PTHR14398:SF0">
    <property type="entry name" value="ZINC FINGER PROTEIN SWM"/>
    <property type="match status" value="1"/>
</dbReference>
<feature type="domain" description="C3H1-type" evidence="6">
    <location>
        <begin position="222"/>
        <end position="249"/>
    </location>
</feature>
<feature type="region of interest" description="Disordered" evidence="4">
    <location>
        <begin position="583"/>
        <end position="634"/>
    </location>
</feature>
<dbReference type="InterPro" id="IPR000571">
    <property type="entry name" value="Znf_CCCH"/>
</dbReference>
<proteinExistence type="predicted"/>
<evidence type="ECO:0000259" key="6">
    <source>
        <dbReference type="PROSITE" id="PS50103"/>
    </source>
</evidence>
<dbReference type="PROSITE" id="PS50102">
    <property type="entry name" value="RRM"/>
    <property type="match status" value="1"/>
</dbReference>
<feature type="zinc finger region" description="C3H1-type" evidence="3">
    <location>
        <begin position="222"/>
        <end position="249"/>
    </location>
</feature>
<dbReference type="InterPro" id="IPR045137">
    <property type="entry name" value="RBM26/27"/>
</dbReference>
<dbReference type="FunFam" id="3.30.70.330:FF:000719">
    <property type="entry name" value="Predicted protein"/>
    <property type="match status" value="1"/>
</dbReference>
<feature type="region of interest" description="Disordered" evidence="4">
    <location>
        <begin position="1"/>
        <end position="83"/>
    </location>
</feature>
<dbReference type="PROSITE" id="PS50103">
    <property type="entry name" value="ZF_C3H1"/>
    <property type="match status" value="1"/>
</dbReference>
<dbReference type="GO" id="GO:0003723">
    <property type="term" value="F:RNA binding"/>
    <property type="evidence" value="ECO:0007669"/>
    <property type="project" value="UniProtKB-UniRule"/>
</dbReference>
<evidence type="ECO:0000259" key="5">
    <source>
        <dbReference type="PROSITE" id="PS50102"/>
    </source>
</evidence>
<dbReference type="GO" id="GO:0008270">
    <property type="term" value="F:zinc ion binding"/>
    <property type="evidence" value="ECO:0007669"/>
    <property type="project" value="UniProtKB-KW"/>
</dbReference>
<feature type="domain" description="RRM" evidence="5">
    <location>
        <begin position="486"/>
        <end position="558"/>
    </location>
</feature>
<dbReference type="SMART" id="SM00356">
    <property type="entry name" value="ZnF_C3H1"/>
    <property type="match status" value="1"/>
</dbReference>
<feature type="compositionally biased region" description="Polar residues" evidence="4">
    <location>
        <begin position="922"/>
        <end position="938"/>
    </location>
</feature>
<dbReference type="EMBL" id="CAUOFW020006758">
    <property type="protein sequence ID" value="CAK9176152.1"/>
    <property type="molecule type" value="Genomic_DNA"/>
</dbReference>
<keyword evidence="3" id="KW-0479">Metal-binding</keyword>
<reference evidence="7 8" key="1">
    <citation type="submission" date="2024-02" db="EMBL/GenBank/DDBJ databases">
        <authorList>
            <person name="Vignale AGUSTIN F."/>
            <person name="Sosa J E."/>
            <person name="Modenutti C."/>
        </authorList>
    </citation>
    <scope>NUCLEOTIDE SEQUENCE [LARGE SCALE GENOMIC DNA]</scope>
</reference>
<accession>A0ABC8U3D0</accession>